<comment type="caution">
    <text evidence="7">The sequence shown here is derived from an EMBL/GenBank/DDBJ whole genome shotgun (WGS) entry which is preliminary data.</text>
</comment>
<proteinExistence type="inferred from homology"/>
<keyword evidence="8" id="KW-1185">Reference proteome</keyword>
<dbReference type="Proteomes" id="UP001549143">
    <property type="component" value="Unassembled WGS sequence"/>
</dbReference>
<dbReference type="EC" id="3.5.1.87" evidence="7"/>
<dbReference type="Gene3D" id="3.40.630.10">
    <property type="entry name" value="Zn peptidases"/>
    <property type="match status" value="1"/>
</dbReference>
<name>A0ABV2KKP8_9HYPH</name>
<reference evidence="7 8" key="1">
    <citation type="submission" date="2024-06" db="EMBL/GenBank/DDBJ databases">
        <title>Genomic Encyclopedia of Type Strains, Phase IV (KMG-IV): sequencing the most valuable type-strain genomes for metagenomic binning, comparative biology and taxonomic classification.</title>
        <authorList>
            <person name="Goeker M."/>
        </authorList>
    </citation>
    <scope>NUCLEOTIDE SEQUENCE [LARGE SCALE GENOMIC DNA]</scope>
    <source>
        <strain evidence="7 8">DSM 19730</strain>
    </source>
</reference>
<comment type="subunit">
    <text evidence="3">Homodimer.</text>
</comment>
<dbReference type="Gene3D" id="3.30.70.360">
    <property type="match status" value="1"/>
</dbReference>
<dbReference type="SUPFAM" id="SSF55031">
    <property type="entry name" value="Bacterial exopeptidase dimerisation domain"/>
    <property type="match status" value="1"/>
</dbReference>
<comment type="cofactor">
    <cofactor evidence="1">
        <name>Mn(2+)</name>
        <dbReference type="ChEBI" id="CHEBI:29035"/>
    </cofactor>
</comment>
<organism evidence="7 8">
    <name type="scientific">Aquamicrobium ahrensii</name>
    <dbReference type="NCBI Taxonomy" id="469551"/>
    <lineage>
        <taxon>Bacteria</taxon>
        <taxon>Pseudomonadati</taxon>
        <taxon>Pseudomonadota</taxon>
        <taxon>Alphaproteobacteria</taxon>
        <taxon>Hyphomicrobiales</taxon>
        <taxon>Phyllobacteriaceae</taxon>
        <taxon>Aquamicrobium</taxon>
    </lineage>
</organism>
<dbReference type="InterPro" id="IPR010158">
    <property type="entry name" value="Amidase_Cbmase"/>
</dbReference>
<evidence type="ECO:0000256" key="4">
    <source>
        <dbReference type="ARBA" id="ARBA00022723"/>
    </source>
</evidence>
<gene>
    <name evidence="7" type="ORF">ABID44_001500</name>
</gene>
<dbReference type="GO" id="GO:0050538">
    <property type="term" value="F:N-carbamoyl-L-amino-acid hydrolase activity"/>
    <property type="evidence" value="ECO:0007669"/>
    <property type="project" value="UniProtKB-EC"/>
</dbReference>
<accession>A0ABV2KKP8</accession>
<evidence type="ECO:0000256" key="6">
    <source>
        <dbReference type="ARBA" id="ARBA00023211"/>
    </source>
</evidence>
<dbReference type="EMBL" id="JBEPMN010000004">
    <property type="protein sequence ID" value="MET3661180.1"/>
    <property type="molecule type" value="Genomic_DNA"/>
</dbReference>
<dbReference type="RefSeq" id="WP_354151069.1">
    <property type="nucleotide sequence ID" value="NZ_JBEPMN010000004.1"/>
</dbReference>
<dbReference type="InterPro" id="IPR036264">
    <property type="entry name" value="Bact_exopeptidase_dim_dom"/>
</dbReference>
<dbReference type="NCBIfam" id="TIGR01879">
    <property type="entry name" value="hydantase"/>
    <property type="match status" value="1"/>
</dbReference>
<dbReference type="SUPFAM" id="SSF53187">
    <property type="entry name" value="Zn-dependent exopeptidases"/>
    <property type="match status" value="1"/>
</dbReference>
<protein>
    <submittedName>
        <fullName evidence="7">N-carbamoyl-L-amino-acid hydrolase</fullName>
        <ecNumber evidence="7">3.5.1.87</ecNumber>
    </submittedName>
</protein>
<dbReference type="InterPro" id="IPR002933">
    <property type="entry name" value="Peptidase_M20"/>
</dbReference>
<evidence type="ECO:0000256" key="1">
    <source>
        <dbReference type="ARBA" id="ARBA00001936"/>
    </source>
</evidence>
<evidence type="ECO:0000313" key="7">
    <source>
        <dbReference type="EMBL" id="MET3661180.1"/>
    </source>
</evidence>
<evidence type="ECO:0000256" key="5">
    <source>
        <dbReference type="ARBA" id="ARBA00022801"/>
    </source>
</evidence>
<dbReference type="PANTHER" id="PTHR32494:SF19">
    <property type="entry name" value="ALLANTOATE DEIMINASE-RELATED"/>
    <property type="match status" value="1"/>
</dbReference>
<evidence type="ECO:0000256" key="2">
    <source>
        <dbReference type="ARBA" id="ARBA00006153"/>
    </source>
</evidence>
<keyword evidence="5 7" id="KW-0378">Hydrolase</keyword>
<evidence type="ECO:0000313" key="8">
    <source>
        <dbReference type="Proteomes" id="UP001549143"/>
    </source>
</evidence>
<dbReference type="PANTHER" id="PTHR32494">
    <property type="entry name" value="ALLANTOATE DEIMINASE-RELATED"/>
    <property type="match status" value="1"/>
</dbReference>
<keyword evidence="6" id="KW-0464">Manganese</keyword>
<comment type="similarity">
    <text evidence="2">Belongs to the peptidase M20 family.</text>
</comment>
<dbReference type="Pfam" id="PF01546">
    <property type="entry name" value="Peptidase_M20"/>
    <property type="match status" value="1"/>
</dbReference>
<sequence>MVLEVNAERLMADMRTLAGFGKHGAGVSRTAYSPPDIEARQWLAARLEEAGLEVGIDNVGNVYGRDAARRSALLVGSHSDSVPMGGWLDGSLGVIYALEIARRAREEGFVGDVGIDVISFQDEEGTYVGWLGSRSVCRELKLDDVRHARSPHGEELADALARLPASFGPEPEMGRWVGYFESHIEQGPILENTRVDVGVVTSIVGIRNYVARFRGRADHAGTTPMNMRQDAGIQMFDFVHQFRAALERVRGPQTVWVFGNVSTKPGFNNTTPSDVELLIQFRDPGSDVLAAIDVAMSEVVDEVSRLHGAQIEIQIVLRTEPVAMNAGLASEIEGAAADVGASSVWMPSGAGHDAAAIGKYIPAAMLFIPSIGGRSHSTEENSHESDIVRGANVALNAAHRMTAMLGRQAGKQNIRAC</sequence>
<evidence type="ECO:0000256" key="3">
    <source>
        <dbReference type="ARBA" id="ARBA00011738"/>
    </source>
</evidence>
<dbReference type="PIRSF" id="PIRSF001235">
    <property type="entry name" value="Amidase_carbamoylase"/>
    <property type="match status" value="1"/>
</dbReference>
<keyword evidence="4" id="KW-0479">Metal-binding</keyword>